<dbReference type="Proteomes" id="UP001287356">
    <property type="component" value="Unassembled WGS sequence"/>
</dbReference>
<feature type="compositionally biased region" description="Basic and acidic residues" evidence="1">
    <location>
        <begin position="910"/>
        <end position="921"/>
    </location>
</feature>
<comment type="caution">
    <text evidence="2">The sequence shown here is derived from an EMBL/GenBank/DDBJ whole genome shotgun (WGS) entry which is preliminary data.</text>
</comment>
<feature type="region of interest" description="Disordered" evidence="1">
    <location>
        <begin position="229"/>
        <end position="416"/>
    </location>
</feature>
<feature type="compositionally biased region" description="Low complexity" evidence="1">
    <location>
        <begin position="288"/>
        <end position="366"/>
    </location>
</feature>
<reference evidence="2" key="2">
    <citation type="submission" date="2023-06" db="EMBL/GenBank/DDBJ databases">
        <authorList>
            <consortium name="Lawrence Berkeley National Laboratory"/>
            <person name="Haridas S."/>
            <person name="Hensen N."/>
            <person name="Bonometti L."/>
            <person name="Westerberg I."/>
            <person name="Brannstrom I.O."/>
            <person name="Guillou S."/>
            <person name="Cros-Aarteil S."/>
            <person name="Calhoun S."/>
            <person name="Kuo A."/>
            <person name="Mondo S."/>
            <person name="Pangilinan J."/>
            <person name="Riley R."/>
            <person name="Labutti K."/>
            <person name="Andreopoulos B."/>
            <person name="Lipzen A."/>
            <person name="Chen C."/>
            <person name="Yanf M."/>
            <person name="Daum C."/>
            <person name="Ng V."/>
            <person name="Clum A."/>
            <person name="Steindorff A."/>
            <person name="Ohm R."/>
            <person name="Martin F."/>
            <person name="Silar P."/>
            <person name="Natvig D."/>
            <person name="Lalanne C."/>
            <person name="Gautier V."/>
            <person name="Ament-Velasquez S.L."/>
            <person name="Kruys A."/>
            <person name="Hutchinson M.I."/>
            <person name="Powell A.J."/>
            <person name="Barry K."/>
            <person name="Miller A.N."/>
            <person name="Grigoriev I.V."/>
            <person name="Debuchy R."/>
            <person name="Gladieux P."/>
            <person name="Thoren M.H."/>
            <person name="Johannesson H."/>
        </authorList>
    </citation>
    <scope>NUCLEOTIDE SEQUENCE</scope>
    <source>
        <strain evidence="2">CBS 958.72</strain>
    </source>
</reference>
<accession>A0AAE0N078</accession>
<feature type="compositionally biased region" description="Acidic residues" evidence="1">
    <location>
        <begin position="386"/>
        <end position="398"/>
    </location>
</feature>
<feature type="compositionally biased region" description="Acidic residues" evidence="1">
    <location>
        <begin position="922"/>
        <end position="940"/>
    </location>
</feature>
<evidence type="ECO:0008006" key="4">
    <source>
        <dbReference type="Google" id="ProtNLM"/>
    </source>
</evidence>
<feature type="compositionally biased region" description="Basic and acidic residues" evidence="1">
    <location>
        <begin position="367"/>
        <end position="376"/>
    </location>
</feature>
<feature type="compositionally biased region" description="Acidic residues" evidence="1">
    <location>
        <begin position="1014"/>
        <end position="1026"/>
    </location>
</feature>
<feature type="compositionally biased region" description="Acidic residues" evidence="1">
    <location>
        <begin position="695"/>
        <end position="724"/>
    </location>
</feature>
<dbReference type="AlphaFoldDB" id="A0AAE0N078"/>
<dbReference type="PANTHER" id="PTHR48148">
    <property type="entry name" value="KERATINOCYTE PROLINE-RICH PROTEIN"/>
    <property type="match status" value="1"/>
</dbReference>
<dbReference type="EMBL" id="JAULSN010000008">
    <property type="protein sequence ID" value="KAK3365907.1"/>
    <property type="molecule type" value="Genomic_DNA"/>
</dbReference>
<feature type="compositionally biased region" description="Acidic residues" evidence="1">
    <location>
        <begin position="973"/>
        <end position="983"/>
    </location>
</feature>
<feature type="region of interest" description="Disordered" evidence="1">
    <location>
        <begin position="465"/>
        <end position="496"/>
    </location>
</feature>
<name>A0AAE0N078_9PEZI</name>
<reference evidence="2" key="1">
    <citation type="journal article" date="2023" name="Mol. Phylogenet. Evol.">
        <title>Genome-scale phylogeny and comparative genomics of the fungal order Sordariales.</title>
        <authorList>
            <person name="Hensen N."/>
            <person name="Bonometti L."/>
            <person name="Westerberg I."/>
            <person name="Brannstrom I.O."/>
            <person name="Guillou S."/>
            <person name="Cros-Aarteil S."/>
            <person name="Calhoun S."/>
            <person name="Haridas S."/>
            <person name="Kuo A."/>
            <person name="Mondo S."/>
            <person name="Pangilinan J."/>
            <person name="Riley R."/>
            <person name="LaButti K."/>
            <person name="Andreopoulos B."/>
            <person name="Lipzen A."/>
            <person name="Chen C."/>
            <person name="Yan M."/>
            <person name="Daum C."/>
            <person name="Ng V."/>
            <person name="Clum A."/>
            <person name="Steindorff A."/>
            <person name="Ohm R.A."/>
            <person name="Martin F."/>
            <person name="Silar P."/>
            <person name="Natvig D.O."/>
            <person name="Lalanne C."/>
            <person name="Gautier V."/>
            <person name="Ament-Velasquez S.L."/>
            <person name="Kruys A."/>
            <person name="Hutchinson M.I."/>
            <person name="Powell A.J."/>
            <person name="Barry K."/>
            <person name="Miller A.N."/>
            <person name="Grigoriev I.V."/>
            <person name="Debuchy R."/>
            <person name="Gladieux P."/>
            <person name="Hiltunen Thoren M."/>
            <person name="Johannesson H."/>
        </authorList>
    </citation>
    <scope>NUCLEOTIDE SEQUENCE</scope>
    <source>
        <strain evidence="2">CBS 958.72</strain>
    </source>
</reference>
<feature type="region of interest" description="Disordered" evidence="1">
    <location>
        <begin position="556"/>
        <end position="792"/>
    </location>
</feature>
<feature type="compositionally biased region" description="Basic and acidic residues" evidence="1">
    <location>
        <begin position="1064"/>
        <end position="1074"/>
    </location>
</feature>
<dbReference type="PANTHER" id="PTHR48148:SF2">
    <property type="entry name" value="PA14 DOMAIN-CONTAINING PROTEIN"/>
    <property type="match status" value="1"/>
</dbReference>
<feature type="compositionally biased region" description="Acidic residues" evidence="1">
    <location>
        <begin position="870"/>
        <end position="889"/>
    </location>
</feature>
<protein>
    <recommendedName>
        <fullName evidence="4">Telomeric single stranded DNA binding POT1/Cdc13 domain-containing protein</fullName>
    </recommendedName>
</protein>
<proteinExistence type="predicted"/>
<evidence type="ECO:0000313" key="2">
    <source>
        <dbReference type="EMBL" id="KAK3365907.1"/>
    </source>
</evidence>
<feature type="compositionally biased region" description="Acidic residues" evidence="1">
    <location>
        <begin position="670"/>
        <end position="683"/>
    </location>
</feature>
<evidence type="ECO:0000256" key="1">
    <source>
        <dbReference type="SAM" id="MobiDB-lite"/>
    </source>
</evidence>
<feature type="region of interest" description="Disordered" evidence="1">
    <location>
        <begin position="1052"/>
        <end position="1081"/>
    </location>
</feature>
<sequence length="1180" mass="127692">MSSADQVSGLLASRMPTPIAQLNPDFPDQASCVVRGEVTITWPYSIVNRTFAFLLAEPDVLLRRVRGQVRIELHGSSAKAVADCGLGGGDEVYIGLDGVRWAKDDSPGRIPGARLDWQLQFDEKLVLKVNFLESGEQKCISIDHPQPEVPKDIVAEPQHASVEPIEQTPAKTPAVRRIADFEADEYPSPAFLKRARVSYGALFEDGLDIFDEDGGVKGRGRKRTRFGRDSSAWRYTSQSPSPEPSVGDAMEEDSVEEISLQPSPKPRMADESVQTLDIEAPETPGVEATETGPTPAPATASISPDTSMLDASAEAVVPSAVAPPSATSPRATPAISAPASSPPVSHIPATASEVPSPPVVVSSPQQEPDKMPEEQAQKQPTALMSDDADAEADADADVGMDPKVPQPAPRPTSSVAEIPTSLFGVSAPTNSTFSMFGTKTHSRGDSNVSLADQVRFGFSHIPTVQPRAATDDPIPIPSDSNNGEPEAYPESFLDAPSGPVEFADMSSYLNEAEAHLETELIRSPDIAPEPHMSEHFDPGHWNAATHAPNYSVVEGGHFGTDALDEGSRTALGEPSLGSDGIEPTGIPEGFASYGVQDGAVIETENEPEKPQPSPLPEKSYLPENDFAQDSQVQTASDDEVDYDDEDAEYDERGAEIEEGDYDQRNYNVPADDDEGVSDEDNEINQEIKERYGQEDIYDEDEEDEEEEGEGWEEGESEGYDESDEDQYHSEPPRNQAATSTPKEPIVISLLSDSEDDDEPPPKPSKPAAASNPSPRQPPAPVEGSNHKYSTDVSYPVLPAVEFENSEEIDRAPNGANALGFDTVSKGDRREAVDSGAEGSDSEEEVSPSKQWPPYQRDIGNFQDPRRTAEEDAEFDDDNSSVEGSLSEDDLFVRQSKSQYPDANDSDSWSEEERVEQSRAQDVDEDDDMDDEESVVLDEDGNVFAEAAEVPIDPALEEGYSNHGVGDNDKMDVDEVEAEVEAPAEAEAKVEADVQEVQHQAEAEAEAEAQAQTEAESEADVQPEAEAEVQAWAAVEAEGKAKAQAQAEAEAKAEAEVQTQAQAKAEAEAEAKANTEAEAEVVDEDDVSMIQPGTSENGHAGDGSMEIPTKMTRQANLTSHWNMETAPKRLRQIRLTRRRILVMPMLKCLMRLRPLPGLAMPRHLLPGQIPKNASLCRVLVW</sequence>
<organism evidence="2 3">
    <name type="scientific">Lasiosphaeria ovina</name>
    <dbReference type="NCBI Taxonomy" id="92902"/>
    <lineage>
        <taxon>Eukaryota</taxon>
        <taxon>Fungi</taxon>
        <taxon>Dikarya</taxon>
        <taxon>Ascomycota</taxon>
        <taxon>Pezizomycotina</taxon>
        <taxon>Sordariomycetes</taxon>
        <taxon>Sordariomycetidae</taxon>
        <taxon>Sordariales</taxon>
        <taxon>Lasiosphaeriaceae</taxon>
        <taxon>Lasiosphaeria</taxon>
    </lineage>
</organism>
<evidence type="ECO:0000313" key="3">
    <source>
        <dbReference type="Proteomes" id="UP001287356"/>
    </source>
</evidence>
<keyword evidence="3" id="KW-1185">Reference proteome</keyword>
<gene>
    <name evidence="2" type="ORF">B0T24DRAFT_405772</name>
</gene>
<feature type="region of interest" description="Disordered" evidence="1">
    <location>
        <begin position="805"/>
        <end position="1027"/>
    </location>
</feature>
<feature type="compositionally biased region" description="Acidic residues" evidence="1">
    <location>
        <begin position="636"/>
        <end position="649"/>
    </location>
</feature>